<dbReference type="RefSeq" id="WP_413260815.1">
    <property type="nucleotide sequence ID" value="NZ_JBHFNS010000094.1"/>
</dbReference>
<dbReference type="PANTHER" id="PTHR43196">
    <property type="entry name" value="SULFATE ADENYLYLTRANSFERASE SUBUNIT 2"/>
    <property type="match status" value="1"/>
</dbReference>
<evidence type="ECO:0000256" key="1">
    <source>
        <dbReference type="SAM" id="MobiDB-lite"/>
    </source>
</evidence>
<dbReference type="Pfam" id="PF01507">
    <property type="entry name" value="PAPS_reduct"/>
    <property type="match status" value="1"/>
</dbReference>
<keyword evidence="4" id="KW-1185">Reference proteome</keyword>
<name>A0ABV4YMQ2_9CYAN</name>
<dbReference type="InterPro" id="IPR050128">
    <property type="entry name" value="Sulfate_adenylyltrnsfr_sub2"/>
</dbReference>
<dbReference type="InterPro" id="IPR014729">
    <property type="entry name" value="Rossmann-like_a/b/a_fold"/>
</dbReference>
<organism evidence="3 4">
    <name type="scientific">Floridaenema fluviatile BLCC-F154</name>
    <dbReference type="NCBI Taxonomy" id="3153640"/>
    <lineage>
        <taxon>Bacteria</taxon>
        <taxon>Bacillati</taxon>
        <taxon>Cyanobacteriota</taxon>
        <taxon>Cyanophyceae</taxon>
        <taxon>Oscillatoriophycideae</taxon>
        <taxon>Aerosakkonematales</taxon>
        <taxon>Aerosakkonemataceae</taxon>
        <taxon>Floridanema</taxon>
        <taxon>Floridanema fluviatile</taxon>
    </lineage>
</organism>
<dbReference type="NCBIfam" id="NF005316">
    <property type="entry name" value="PRK06850.1"/>
    <property type="match status" value="1"/>
</dbReference>
<proteinExistence type="predicted"/>
<dbReference type="EMBL" id="JBHFNS010000094">
    <property type="protein sequence ID" value="MFB2939343.1"/>
    <property type="molecule type" value="Genomic_DNA"/>
</dbReference>
<protein>
    <submittedName>
        <fullName evidence="3">DNA phosphorothioation system sulfurtransferase DndC</fullName>
    </submittedName>
</protein>
<dbReference type="InterPro" id="IPR002500">
    <property type="entry name" value="PAPS_reduct_dom"/>
</dbReference>
<dbReference type="PANTHER" id="PTHR43196:SF2">
    <property type="entry name" value="PHOSPHOADENOSINE PHOSPHOSULFATE REDUCTASE"/>
    <property type="match status" value="1"/>
</dbReference>
<sequence>MIPQKNNTKQESRSVTDLVESVQAITTEIQNLYSLDAIPWIVGYSGGKDSTAVLQLVWNAIAELPEEKRTKTIHVITTDTRVENPIVSAWVRNSIKRMKISAEEQKMPIEPHLLHPEIKDTFWVNLMGKGYPAPRNAFRWCTDRMKIQPVNNFIRDIVRLNGETIVILGTRKAESAKRAATMSKHEVGRVRDRLSPNGRLINSLVYSPVEDWRNDEVWIYLNQWQNPWGNSNKDLFTMYRGATADNECPLVVDTSTPSCGDSRFGCWVCTMVSKDKSMEAMIQNDEEKEWMQPLLDIRNELDIEDDRERRDFRRIYGRVELFGKEIVEPIPGPYTKYWREHWLRRVLEAQTQIRKTAPAEMRDITLITEEELSEIRRIWLEEKHEFDDSLPRIYEEVTGEPFQDTRPGVERRLLGSDEWAVLEEICEDQMHLELMAKLLDTERQYYTKTRRTGIYDTIEKSFDTSSRPKEEAIENAHYQRHLKNAVESLKENAENIDQIRPVLNGETPEPNKKDEEQETTEDNEQGKQLSWADLKFAPKE</sequence>
<gene>
    <name evidence="3" type="primary">dndC</name>
    <name evidence="3" type="ORF">ACE1B6_29160</name>
</gene>
<reference evidence="3 4" key="1">
    <citation type="submission" date="2024-09" db="EMBL/GenBank/DDBJ databases">
        <title>Floridaenema gen nov. (Aerosakkonemataceae, Aerosakkonematales ord. nov., Cyanobacteria) from benthic tropical and subtropical fresh waters, with the description of four new species.</title>
        <authorList>
            <person name="Moretto J.A."/>
            <person name="Berthold D.E."/>
            <person name="Lefler F.W."/>
            <person name="Huang I.-S."/>
            <person name="Laughinghouse H. IV."/>
        </authorList>
    </citation>
    <scope>NUCLEOTIDE SEQUENCE [LARGE SCALE GENOMIC DNA]</scope>
    <source>
        <strain evidence="3 4">BLCC-F154</strain>
    </source>
</reference>
<evidence type="ECO:0000313" key="4">
    <source>
        <dbReference type="Proteomes" id="UP001576776"/>
    </source>
</evidence>
<dbReference type="Proteomes" id="UP001576776">
    <property type="component" value="Unassembled WGS sequence"/>
</dbReference>
<dbReference type="InterPro" id="IPR017598">
    <property type="entry name" value="SulphurTrfase_DndC"/>
</dbReference>
<evidence type="ECO:0000313" key="3">
    <source>
        <dbReference type="EMBL" id="MFB2939343.1"/>
    </source>
</evidence>
<feature type="domain" description="Phosphoadenosine phosphosulphate reductase" evidence="2">
    <location>
        <begin position="41"/>
        <end position="223"/>
    </location>
</feature>
<evidence type="ECO:0000259" key="2">
    <source>
        <dbReference type="Pfam" id="PF01507"/>
    </source>
</evidence>
<feature type="region of interest" description="Disordered" evidence="1">
    <location>
        <begin position="492"/>
        <end position="540"/>
    </location>
</feature>
<dbReference type="NCBIfam" id="TIGR03183">
    <property type="entry name" value="DNA_S_dndC"/>
    <property type="match status" value="1"/>
</dbReference>
<comment type="caution">
    <text evidence="3">The sequence shown here is derived from an EMBL/GenBank/DDBJ whole genome shotgun (WGS) entry which is preliminary data.</text>
</comment>
<dbReference type="SUPFAM" id="SSF52402">
    <property type="entry name" value="Adenine nucleotide alpha hydrolases-like"/>
    <property type="match status" value="1"/>
</dbReference>
<accession>A0ABV4YMQ2</accession>
<dbReference type="Gene3D" id="3.40.50.620">
    <property type="entry name" value="HUPs"/>
    <property type="match status" value="1"/>
</dbReference>